<dbReference type="InterPro" id="IPR006073">
    <property type="entry name" value="GTP-bd"/>
</dbReference>
<evidence type="ECO:0000259" key="1">
    <source>
        <dbReference type="Pfam" id="PF01926"/>
    </source>
</evidence>
<proteinExistence type="predicted"/>
<dbReference type="AlphaFoldDB" id="A0AAD4GNJ6"/>
<organism evidence="2 3">
    <name type="scientific">Boletus edulis BED1</name>
    <dbReference type="NCBI Taxonomy" id="1328754"/>
    <lineage>
        <taxon>Eukaryota</taxon>
        <taxon>Fungi</taxon>
        <taxon>Dikarya</taxon>
        <taxon>Basidiomycota</taxon>
        <taxon>Agaricomycotina</taxon>
        <taxon>Agaricomycetes</taxon>
        <taxon>Agaricomycetidae</taxon>
        <taxon>Boletales</taxon>
        <taxon>Boletineae</taxon>
        <taxon>Boletaceae</taxon>
        <taxon>Boletoideae</taxon>
        <taxon>Boletus</taxon>
    </lineage>
</organism>
<dbReference type="GO" id="GO:0005525">
    <property type="term" value="F:GTP binding"/>
    <property type="evidence" value="ECO:0007669"/>
    <property type="project" value="InterPro"/>
</dbReference>
<comment type="caution">
    <text evidence="2">The sequence shown here is derived from an EMBL/GenBank/DDBJ whole genome shotgun (WGS) entry which is preliminary data.</text>
</comment>
<dbReference type="InterPro" id="IPR027417">
    <property type="entry name" value="P-loop_NTPase"/>
</dbReference>
<reference evidence="2" key="2">
    <citation type="journal article" date="2020" name="Nat. Commun.">
        <title>Large-scale genome sequencing of mycorrhizal fungi provides insights into the early evolution of symbiotic traits.</title>
        <authorList>
            <person name="Miyauchi S."/>
            <person name="Kiss E."/>
            <person name="Kuo A."/>
            <person name="Drula E."/>
            <person name="Kohler A."/>
            <person name="Sanchez-Garcia M."/>
            <person name="Morin E."/>
            <person name="Andreopoulos B."/>
            <person name="Barry K.W."/>
            <person name="Bonito G."/>
            <person name="Buee M."/>
            <person name="Carver A."/>
            <person name="Chen C."/>
            <person name="Cichocki N."/>
            <person name="Clum A."/>
            <person name="Culley D."/>
            <person name="Crous P.W."/>
            <person name="Fauchery L."/>
            <person name="Girlanda M."/>
            <person name="Hayes R.D."/>
            <person name="Keri Z."/>
            <person name="LaButti K."/>
            <person name="Lipzen A."/>
            <person name="Lombard V."/>
            <person name="Magnuson J."/>
            <person name="Maillard F."/>
            <person name="Murat C."/>
            <person name="Nolan M."/>
            <person name="Ohm R.A."/>
            <person name="Pangilinan J."/>
            <person name="Pereira M.F."/>
            <person name="Perotto S."/>
            <person name="Peter M."/>
            <person name="Pfister S."/>
            <person name="Riley R."/>
            <person name="Sitrit Y."/>
            <person name="Stielow J.B."/>
            <person name="Szollosi G."/>
            <person name="Zifcakova L."/>
            <person name="Stursova M."/>
            <person name="Spatafora J.W."/>
            <person name="Tedersoo L."/>
            <person name="Vaario L.M."/>
            <person name="Yamada A."/>
            <person name="Yan M."/>
            <person name="Wang P."/>
            <person name="Xu J."/>
            <person name="Bruns T."/>
            <person name="Baldrian P."/>
            <person name="Vilgalys R."/>
            <person name="Dunand C."/>
            <person name="Henrissat B."/>
            <person name="Grigoriev I.V."/>
            <person name="Hibbett D."/>
            <person name="Nagy L.G."/>
            <person name="Martin F.M."/>
        </authorList>
    </citation>
    <scope>NUCLEOTIDE SEQUENCE</scope>
    <source>
        <strain evidence="2">BED1</strain>
    </source>
</reference>
<evidence type="ECO:0000313" key="2">
    <source>
        <dbReference type="EMBL" id="KAF8452799.1"/>
    </source>
</evidence>
<name>A0AAD4GNJ6_BOLED</name>
<dbReference type="SUPFAM" id="SSF52540">
    <property type="entry name" value="P-loop containing nucleoside triphosphate hydrolases"/>
    <property type="match status" value="1"/>
</dbReference>
<gene>
    <name evidence="2" type="ORF">L210DRAFT_3468880</name>
</gene>
<feature type="domain" description="G" evidence="1">
    <location>
        <begin position="16"/>
        <end position="103"/>
    </location>
</feature>
<reference evidence="2" key="1">
    <citation type="submission" date="2019-10" db="EMBL/GenBank/DDBJ databases">
        <authorList>
            <consortium name="DOE Joint Genome Institute"/>
            <person name="Kuo A."/>
            <person name="Miyauchi S."/>
            <person name="Kiss E."/>
            <person name="Drula E."/>
            <person name="Kohler A."/>
            <person name="Sanchez-Garcia M."/>
            <person name="Andreopoulos B."/>
            <person name="Barry K.W."/>
            <person name="Bonito G."/>
            <person name="Buee M."/>
            <person name="Carver A."/>
            <person name="Chen C."/>
            <person name="Cichocki N."/>
            <person name="Clum A."/>
            <person name="Culley D."/>
            <person name="Crous P.W."/>
            <person name="Fauchery L."/>
            <person name="Girlanda M."/>
            <person name="Hayes R."/>
            <person name="Keri Z."/>
            <person name="LaButti K."/>
            <person name="Lipzen A."/>
            <person name="Lombard V."/>
            <person name="Magnuson J."/>
            <person name="Maillard F."/>
            <person name="Morin E."/>
            <person name="Murat C."/>
            <person name="Nolan M."/>
            <person name="Ohm R."/>
            <person name="Pangilinan J."/>
            <person name="Pereira M."/>
            <person name="Perotto S."/>
            <person name="Peter M."/>
            <person name="Riley R."/>
            <person name="Sitrit Y."/>
            <person name="Stielow B."/>
            <person name="Szollosi G."/>
            <person name="Zifcakova L."/>
            <person name="Stursova M."/>
            <person name="Spatafora J.W."/>
            <person name="Tedersoo L."/>
            <person name="Vaario L.-M."/>
            <person name="Yamada A."/>
            <person name="Yan M."/>
            <person name="Wang P."/>
            <person name="Xu J."/>
            <person name="Bruns T."/>
            <person name="Baldrian P."/>
            <person name="Vilgalys R."/>
            <person name="Henrissat B."/>
            <person name="Grigoriev I.V."/>
            <person name="Hibbett D."/>
            <person name="Nagy L.G."/>
            <person name="Martin F.M."/>
        </authorList>
    </citation>
    <scope>NUCLEOTIDE SEQUENCE</scope>
    <source>
        <strain evidence="2">BED1</strain>
    </source>
</reference>
<dbReference type="CDD" id="cd00882">
    <property type="entry name" value="Ras_like_GTPase"/>
    <property type="match status" value="1"/>
</dbReference>
<evidence type="ECO:0000313" key="3">
    <source>
        <dbReference type="Proteomes" id="UP001194468"/>
    </source>
</evidence>
<dbReference type="Gene3D" id="3.40.50.300">
    <property type="entry name" value="P-loop containing nucleotide triphosphate hydrolases"/>
    <property type="match status" value="1"/>
</dbReference>
<dbReference type="Pfam" id="PF01926">
    <property type="entry name" value="MMR_HSR1"/>
    <property type="match status" value="1"/>
</dbReference>
<accession>A0AAD4GNJ6</accession>
<dbReference type="Proteomes" id="UP001194468">
    <property type="component" value="Unassembled WGS sequence"/>
</dbReference>
<sequence length="345" mass="39492">MSDRAATVREKFPRFRILVIGRANAGKTTLLQRVCKTTESPIVRDRNGKKVTMDSLFHKWYIRGEHDIEHEISFESNDRFVFHDSRGFEAGGEEELKKVQSFIEECAKEQKLTRRLHAIWFKYCIPMNEHSRPITVAEETFFSKCGTGKVPVIAIFTKFDALHAIAFGKLREQGKGIREAAAMAPKVAEQIFQDNNYYGMLQEKEFPPKNCVCIGGMEKEEADCTALICCTAEALDDEVLETLLVSAQQVNLQICVQYAVSRTLVKLVEKEDKHHEVHGNAGWELQSKLAVWFPHIWVSMTVIQWMSHCIGFKYIGCCKLLCLWCWCPWIHAHSHSIPGVLIGWL</sequence>
<dbReference type="EMBL" id="WHUW01000001">
    <property type="protein sequence ID" value="KAF8452799.1"/>
    <property type="molecule type" value="Genomic_DNA"/>
</dbReference>
<protein>
    <recommendedName>
        <fullName evidence="1">G domain-containing protein</fullName>
    </recommendedName>
</protein>
<keyword evidence="3" id="KW-1185">Reference proteome</keyword>